<feature type="binding site" evidence="20">
    <location>
        <position position="430"/>
    </location>
    <ligand>
        <name>Mg(2+)</name>
        <dbReference type="ChEBI" id="CHEBI:18420"/>
    </ligand>
</feature>
<evidence type="ECO:0000256" key="7">
    <source>
        <dbReference type="ARBA" id="ARBA00016544"/>
    </source>
</evidence>
<dbReference type="GO" id="GO:0046872">
    <property type="term" value="F:metal ion binding"/>
    <property type="evidence" value="ECO:0007669"/>
    <property type="project" value="UniProtKB-KW"/>
</dbReference>
<evidence type="ECO:0000256" key="9">
    <source>
        <dbReference type="ARBA" id="ARBA00022490"/>
    </source>
</evidence>
<evidence type="ECO:0000259" key="23">
    <source>
        <dbReference type="Pfam" id="PF05524"/>
    </source>
</evidence>
<keyword evidence="14 17" id="KW-0418">Kinase</keyword>
<feature type="domain" description="Phosphotransferase system enzyme I N-terminal" evidence="23">
    <location>
        <begin position="6"/>
        <end position="126"/>
    </location>
</feature>
<feature type="domain" description="PEP-utilising enzyme C-terminal" evidence="22">
    <location>
        <begin position="251"/>
        <end position="540"/>
    </location>
</feature>
<feature type="binding site" evidence="19">
    <location>
        <begin position="453"/>
        <end position="454"/>
    </location>
    <ligand>
        <name>phosphoenolpyruvate</name>
        <dbReference type="ChEBI" id="CHEBI:58702"/>
    </ligand>
</feature>
<dbReference type="PANTHER" id="PTHR46244:SF3">
    <property type="entry name" value="PHOSPHOENOLPYRUVATE-PROTEIN PHOSPHOTRANSFERASE"/>
    <property type="match status" value="1"/>
</dbReference>
<accession>A0A9D1LYD5</accession>
<feature type="active site" description="Proton donor" evidence="18">
    <location>
        <position position="501"/>
    </location>
</feature>
<feature type="domain" description="PEP-utilising enzyme mobile" evidence="21">
    <location>
        <begin position="152"/>
        <end position="224"/>
    </location>
</feature>
<evidence type="ECO:0000256" key="12">
    <source>
        <dbReference type="ARBA" id="ARBA00022683"/>
    </source>
</evidence>
<dbReference type="SUPFAM" id="SSF47831">
    <property type="entry name" value="Enzyme I of the PEP:sugar phosphotransferase system HPr-binding (sub)domain"/>
    <property type="match status" value="1"/>
</dbReference>
<dbReference type="Pfam" id="PF00391">
    <property type="entry name" value="PEP-utilizers"/>
    <property type="match status" value="1"/>
</dbReference>
<dbReference type="GO" id="GO:0016301">
    <property type="term" value="F:kinase activity"/>
    <property type="evidence" value="ECO:0007669"/>
    <property type="project" value="UniProtKB-KW"/>
</dbReference>
<dbReference type="GO" id="GO:0009401">
    <property type="term" value="P:phosphoenolpyruvate-dependent sugar phosphotransferase system"/>
    <property type="evidence" value="ECO:0007669"/>
    <property type="project" value="UniProtKB-KW"/>
</dbReference>
<dbReference type="Gene3D" id="1.10.274.10">
    <property type="entry name" value="PtsI, HPr-binding domain"/>
    <property type="match status" value="1"/>
</dbReference>
<feature type="binding site" evidence="19">
    <location>
        <position position="464"/>
    </location>
    <ligand>
        <name>phosphoenolpyruvate</name>
        <dbReference type="ChEBI" id="CHEBI:58702"/>
    </ligand>
</feature>
<comment type="catalytic activity">
    <reaction evidence="1 17">
        <text>L-histidyl-[protein] + phosphoenolpyruvate = N(pros)-phospho-L-histidyl-[protein] + pyruvate</text>
        <dbReference type="Rhea" id="RHEA:23880"/>
        <dbReference type="Rhea" id="RHEA-COMP:9745"/>
        <dbReference type="Rhea" id="RHEA-COMP:9746"/>
        <dbReference type="ChEBI" id="CHEBI:15361"/>
        <dbReference type="ChEBI" id="CHEBI:29979"/>
        <dbReference type="ChEBI" id="CHEBI:58702"/>
        <dbReference type="ChEBI" id="CHEBI:64837"/>
        <dbReference type="EC" id="2.7.3.9"/>
    </reaction>
</comment>
<keyword evidence="11 17" id="KW-0808">Transferase</keyword>
<evidence type="ECO:0000256" key="16">
    <source>
        <dbReference type="ARBA" id="ARBA00033235"/>
    </source>
</evidence>
<evidence type="ECO:0000256" key="8">
    <source>
        <dbReference type="ARBA" id="ARBA00022448"/>
    </source>
</evidence>
<dbReference type="Proteomes" id="UP000824118">
    <property type="component" value="Unassembled WGS sequence"/>
</dbReference>
<evidence type="ECO:0000256" key="5">
    <source>
        <dbReference type="ARBA" id="ARBA00007837"/>
    </source>
</evidence>
<dbReference type="InterPro" id="IPR000121">
    <property type="entry name" value="PEP_util_C"/>
</dbReference>
<dbReference type="InterPro" id="IPR006318">
    <property type="entry name" value="PTS_EI-like"/>
</dbReference>
<reference evidence="24" key="2">
    <citation type="journal article" date="2021" name="PeerJ">
        <title>Extensive microbial diversity within the chicken gut microbiome revealed by metagenomics and culture.</title>
        <authorList>
            <person name="Gilroy R."/>
            <person name="Ravi A."/>
            <person name="Getino M."/>
            <person name="Pursley I."/>
            <person name="Horton D.L."/>
            <person name="Alikhan N.F."/>
            <person name="Baker D."/>
            <person name="Gharbi K."/>
            <person name="Hall N."/>
            <person name="Watson M."/>
            <person name="Adriaenssens E.M."/>
            <person name="Foster-Nyarko E."/>
            <person name="Jarju S."/>
            <person name="Secka A."/>
            <person name="Antonio M."/>
            <person name="Oren A."/>
            <person name="Chaudhuri R.R."/>
            <person name="La Ragione R."/>
            <person name="Hildebrand F."/>
            <person name="Pallen M.J."/>
        </authorList>
    </citation>
    <scope>NUCLEOTIDE SEQUENCE</scope>
    <source>
        <strain evidence="24">ChiGjej1B1-1684</strain>
    </source>
</reference>
<dbReference type="Gene3D" id="3.20.20.60">
    <property type="entry name" value="Phosphoenolpyruvate-binding domains"/>
    <property type="match status" value="1"/>
</dbReference>
<sequence>MQTGNGKGVFAGIAIGKVFVFKKQELVIVRGTANTVEEEVARYKAAKELSAKQLKALFDKTAAEVGQEEAMIIDVQLLMLDDLDYEEEVMRKITEENENAAYAVTATGEEFADFFASMDDPYMKARAVDVGDVSKRIAMNIQGINPDGIKMEEPMIIVAEDLTPSETLQLDKNMILAFVTQKGSSNSHTAILARTMNIPSLVGADIEITPELNGKLMIVDGNSGKYYIDPDDITLDEKERRRKAQLQQKELLNQLKGKENVTIDGRKINIYANIGNPKDVELVINNDAGGIGLFRSEFLYLGRDSAPTEEEQFASYKYVAEKMNGKKVIIRTLDIGADKKADYFGFEQEENPALGYRAIRICLDQVDLFKTQLRAIYRASAFGQISIMFPMIISVSEVRRIKEICEEVKEELIKEGHEIAPHVELGIMIETPAAVMVSEELAKEVEFFSVGTNDLTQYTLAIDRQNAKLDKIYDAHHPAILRMLKMIVDNAHKAGAWAGICGELGSDTTLTETFLKMGFDELSVSPTFVLSVRKAVRDTDLSKKEAVVE</sequence>
<protein>
    <recommendedName>
        <fullName evidence="7 17">Phosphoenolpyruvate-protein phosphotransferase</fullName>
        <ecNumber evidence="6 17">2.7.3.9</ecNumber>
    </recommendedName>
    <alternativeName>
        <fullName evidence="16 17">Phosphotransferase system, enzyme I</fullName>
    </alternativeName>
</protein>
<evidence type="ECO:0000259" key="22">
    <source>
        <dbReference type="Pfam" id="PF02896"/>
    </source>
</evidence>
<dbReference type="GO" id="GO:0008965">
    <property type="term" value="F:phosphoenolpyruvate-protein phosphotransferase activity"/>
    <property type="evidence" value="ECO:0007669"/>
    <property type="project" value="UniProtKB-EC"/>
</dbReference>
<dbReference type="PIRSF" id="PIRSF000732">
    <property type="entry name" value="PTS_enzyme_I"/>
    <property type="match status" value="1"/>
</dbReference>
<evidence type="ECO:0000256" key="14">
    <source>
        <dbReference type="ARBA" id="ARBA00022777"/>
    </source>
</evidence>
<dbReference type="AlphaFoldDB" id="A0A9D1LYD5"/>
<dbReference type="InterPro" id="IPR036637">
    <property type="entry name" value="Phosphohistidine_dom_sf"/>
</dbReference>
<proteinExistence type="inferred from homology"/>
<dbReference type="InterPro" id="IPR036618">
    <property type="entry name" value="PtsI_HPr-bd_sf"/>
</dbReference>
<dbReference type="InterPro" id="IPR040442">
    <property type="entry name" value="Pyrv_kinase-like_dom_sf"/>
</dbReference>
<dbReference type="Pfam" id="PF05524">
    <property type="entry name" value="PEP-utilisers_N"/>
    <property type="match status" value="1"/>
</dbReference>
<reference evidence="24" key="1">
    <citation type="submission" date="2020-10" db="EMBL/GenBank/DDBJ databases">
        <authorList>
            <person name="Gilroy R."/>
        </authorList>
    </citation>
    <scope>NUCLEOTIDE SEQUENCE</scope>
    <source>
        <strain evidence="24">ChiGjej1B1-1684</strain>
    </source>
</reference>
<dbReference type="NCBIfam" id="TIGR01417">
    <property type="entry name" value="PTS_I_fam"/>
    <property type="match status" value="1"/>
</dbReference>
<evidence type="ECO:0000256" key="11">
    <source>
        <dbReference type="ARBA" id="ARBA00022679"/>
    </source>
</evidence>
<dbReference type="GO" id="GO:0005737">
    <property type="term" value="C:cytoplasm"/>
    <property type="evidence" value="ECO:0007669"/>
    <property type="project" value="UniProtKB-SubCell"/>
</dbReference>
<evidence type="ECO:0000313" key="25">
    <source>
        <dbReference type="Proteomes" id="UP000824118"/>
    </source>
</evidence>
<dbReference type="SUPFAM" id="SSF51621">
    <property type="entry name" value="Phosphoenolpyruvate/pyruvate domain"/>
    <property type="match status" value="1"/>
</dbReference>
<dbReference type="InterPro" id="IPR023151">
    <property type="entry name" value="PEP_util_CS"/>
</dbReference>
<evidence type="ECO:0000256" key="18">
    <source>
        <dbReference type="PIRSR" id="PIRSR000732-1"/>
    </source>
</evidence>
<dbReference type="Gene3D" id="3.50.30.10">
    <property type="entry name" value="Phosphohistidine domain"/>
    <property type="match status" value="1"/>
</dbReference>
<dbReference type="EC" id="2.7.3.9" evidence="6 17"/>
<gene>
    <name evidence="24" type="primary">ptsP</name>
    <name evidence="24" type="ORF">IAD22_04485</name>
</gene>
<comment type="subcellular location">
    <subcellularLocation>
        <location evidence="4 17">Cytoplasm</location>
    </subcellularLocation>
</comment>
<evidence type="ECO:0000256" key="17">
    <source>
        <dbReference type="PIRNR" id="PIRNR000732"/>
    </source>
</evidence>
<feature type="binding site" evidence="19">
    <location>
        <position position="331"/>
    </location>
    <ligand>
        <name>phosphoenolpyruvate</name>
        <dbReference type="ChEBI" id="CHEBI:58702"/>
    </ligand>
</feature>
<feature type="binding site" evidence="19">
    <location>
        <position position="295"/>
    </location>
    <ligand>
        <name>phosphoenolpyruvate</name>
        <dbReference type="ChEBI" id="CHEBI:58702"/>
    </ligand>
</feature>
<dbReference type="InterPro" id="IPR050499">
    <property type="entry name" value="PEP-utilizing_PTS_enzyme"/>
</dbReference>
<evidence type="ECO:0000256" key="20">
    <source>
        <dbReference type="PIRSR" id="PIRSR000732-3"/>
    </source>
</evidence>
<evidence type="ECO:0000256" key="3">
    <source>
        <dbReference type="ARBA" id="ARBA00002728"/>
    </source>
</evidence>
<name>A0A9D1LYD5_9FIRM</name>
<dbReference type="InterPro" id="IPR008279">
    <property type="entry name" value="PEP-util_enz_mobile_dom"/>
</dbReference>
<evidence type="ECO:0000256" key="13">
    <source>
        <dbReference type="ARBA" id="ARBA00022723"/>
    </source>
</evidence>
<keyword evidence="13 17" id="KW-0479">Metal-binding</keyword>
<comment type="function">
    <text evidence="3 17">General (non sugar-specific) component of the phosphoenolpyruvate-dependent sugar phosphotransferase system (sugar PTS). This major carbohydrate active-transport system catalyzes the phosphorylation of incoming sugar substrates concomitantly with their translocation across the cell membrane. Enzyme I transfers the phosphoryl group from phosphoenolpyruvate (PEP) to the phosphoryl carrier protein (HPr).</text>
</comment>
<evidence type="ECO:0000256" key="19">
    <source>
        <dbReference type="PIRSR" id="PIRSR000732-2"/>
    </source>
</evidence>
<keyword evidence="12 17" id="KW-0598">Phosphotransferase system</keyword>
<evidence type="ECO:0000313" key="24">
    <source>
        <dbReference type="EMBL" id="HIU50251.1"/>
    </source>
</evidence>
<evidence type="ECO:0000256" key="2">
    <source>
        <dbReference type="ARBA" id="ARBA00001946"/>
    </source>
</evidence>
<evidence type="ECO:0000256" key="10">
    <source>
        <dbReference type="ARBA" id="ARBA00022597"/>
    </source>
</evidence>
<keyword evidence="9 17" id="KW-0963">Cytoplasm</keyword>
<dbReference type="InterPro" id="IPR015813">
    <property type="entry name" value="Pyrv/PenolPyrv_kinase-like_dom"/>
</dbReference>
<comment type="similarity">
    <text evidence="5 17">Belongs to the PEP-utilizing enzyme family.</text>
</comment>
<evidence type="ECO:0000256" key="1">
    <source>
        <dbReference type="ARBA" id="ARBA00000683"/>
    </source>
</evidence>
<dbReference type="Pfam" id="PF02896">
    <property type="entry name" value="PEP-utilizers_C"/>
    <property type="match status" value="1"/>
</dbReference>
<dbReference type="InterPro" id="IPR024692">
    <property type="entry name" value="PTS_EI"/>
</dbReference>
<dbReference type="InterPro" id="IPR008731">
    <property type="entry name" value="PTS_EIN"/>
</dbReference>
<dbReference type="PROSITE" id="PS00742">
    <property type="entry name" value="PEP_ENZYMES_2"/>
    <property type="match status" value="1"/>
</dbReference>
<dbReference type="PANTHER" id="PTHR46244">
    <property type="entry name" value="PHOSPHOENOLPYRUVATE-PROTEIN PHOSPHOTRANSFERASE"/>
    <property type="match status" value="1"/>
</dbReference>
<evidence type="ECO:0000259" key="21">
    <source>
        <dbReference type="Pfam" id="PF00391"/>
    </source>
</evidence>
<dbReference type="SUPFAM" id="SSF52009">
    <property type="entry name" value="Phosphohistidine domain"/>
    <property type="match status" value="1"/>
</dbReference>
<evidence type="ECO:0000256" key="4">
    <source>
        <dbReference type="ARBA" id="ARBA00004496"/>
    </source>
</evidence>
<feature type="active site" description="Tele-phosphohistidine intermediate" evidence="18">
    <location>
        <position position="188"/>
    </location>
</feature>
<comment type="cofactor">
    <cofactor evidence="2 17 20">
        <name>Mg(2+)</name>
        <dbReference type="ChEBI" id="CHEBI:18420"/>
    </cofactor>
</comment>
<comment type="caution">
    <text evidence="24">The sequence shown here is derived from an EMBL/GenBank/DDBJ whole genome shotgun (WGS) entry which is preliminary data.</text>
</comment>
<keyword evidence="15 17" id="KW-0460">Magnesium</keyword>
<feature type="binding site" evidence="20">
    <location>
        <position position="454"/>
    </location>
    <ligand>
        <name>Mg(2+)</name>
        <dbReference type="ChEBI" id="CHEBI:18420"/>
    </ligand>
</feature>
<dbReference type="EMBL" id="DVNG01000063">
    <property type="protein sequence ID" value="HIU50251.1"/>
    <property type="molecule type" value="Genomic_DNA"/>
</dbReference>
<organism evidence="24 25">
    <name type="scientific">Candidatus Limousia pullorum</name>
    <dbReference type="NCBI Taxonomy" id="2840860"/>
    <lineage>
        <taxon>Bacteria</taxon>
        <taxon>Bacillati</taxon>
        <taxon>Bacillota</taxon>
        <taxon>Clostridia</taxon>
        <taxon>Eubacteriales</taxon>
        <taxon>Oscillospiraceae</taxon>
        <taxon>Oscillospiraceae incertae sedis</taxon>
        <taxon>Candidatus Limousia</taxon>
    </lineage>
</organism>
<evidence type="ECO:0000256" key="6">
    <source>
        <dbReference type="ARBA" id="ARBA00012232"/>
    </source>
</evidence>
<evidence type="ECO:0000256" key="15">
    <source>
        <dbReference type="ARBA" id="ARBA00022842"/>
    </source>
</evidence>
<dbReference type="PRINTS" id="PR01736">
    <property type="entry name" value="PHPHTRNFRASE"/>
</dbReference>
<keyword evidence="10 17" id="KW-0762">Sugar transport</keyword>
<keyword evidence="8 17" id="KW-0813">Transport</keyword>